<dbReference type="CDD" id="cd09603">
    <property type="entry name" value="M1_APN_like"/>
    <property type="match status" value="1"/>
</dbReference>
<keyword evidence="1" id="KW-0732">Signal</keyword>
<dbReference type="Pfam" id="PF01433">
    <property type="entry name" value="Peptidase_M1"/>
    <property type="match status" value="1"/>
</dbReference>
<dbReference type="Gene3D" id="1.10.390.10">
    <property type="entry name" value="Neutral Protease Domain 2"/>
    <property type="match status" value="1"/>
</dbReference>
<dbReference type="Proteomes" id="UP000778797">
    <property type="component" value="Unassembled WGS sequence"/>
</dbReference>
<accession>A0ABS8EPR9</accession>
<evidence type="ECO:0000313" key="3">
    <source>
        <dbReference type="EMBL" id="MCC1484997.1"/>
    </source>
</evidence>
<reference evidence="3" key="2">
    <citation type="submission" date="2021-10" db="EMBL/GenBank/DDBJ databases">
        <title>Genome of Winogradskyella sp. E313.</title>
        <authorList>
            <person name="Zhou Y."/>
        </authorList>
    </citation>
    <scope>NUCLEOTIDE SEQUENCE</scope>
    <source>
        <strain evidence="3">E313</strain>
    </source>
</reference>
<gene>
    <name evidence="3" type="ORF">J1C55_10375</name>
</gene>
<dbReference type="PANTHER" id="PTHR45726:SF3">
    <property type="entry name" value="LEUKOTRIENE A-4 HYDROLASE"/>
    <property type="match status" value="1"/>
</dbReference>
<dbReference type="SUPFAM" id="SSF55486">
    <property type="entry name" value="Metalloproteases ('zincins'), catalytic domain"/>
    <property type="match status" value="1"/>
</dbReference>
<name>A0ABS8EPR9_9FLAO</name>
<dbReference type="RefSeq" id="WP_227477489.1">
    <property type="nucleotide sequence ID" value="NZ_JAFMPT010000013.1"/>
</dbReference>
<dbReference type="InterPro" id="IPR034015">
    <property type="entry name" value="M1_LTA4H"/>
</dbReference>
<comment type="caution">
    <text evidence="3">The sequence shown here is derived from an EMBL/GenBank/DDBJ whole genome shotgun (WGS) entry which is preliminary data.</text>
</comment>
<dbReference type="InterPro" id="IPR014782">
    <property type="entry name" value="Peptidase_M1_dom"/>
</dbReference>
<feature type="signal peptide" evidence="1">
    <location>
        <begin position="1"/>
        <end position="21"/>
    </location>
</feature>
<dbReference type="EMBL" id="JAFMPT010000013">
    <property type="protein sequence ID" value="MCC1484997.1"/>
    <property type="molecule type" value="Genomic_DNA"/>
</dbReference>
<dbReference type="Gene3D" id="2.60.40.1730">
    <property type="entry name" value="tricorn interacting facor f3 domain"/>
    <property type="match status" value="1"/>
</dbReference>
<dbReference type="InterPro" id="IPR042097">
    <property type="entry name" value="Aminopeptidase_N-like_N_sf"/>
</dbReference>
<evidence type="ECO:0000313" key="4">
    <source>
        <dbReference type="Proteomes" id="UP000778797"/>
    </source>
</evidence>
<reference evidence="3" key="1">
    <citation type="submission" date="2021-03" db="EMBL/GenBank/DDBJ databases">
        <authorList>
            <person name="Ping X."/>
        </authorList>
    </citation>
    <scope>NUCLEOTIDE SEQUENCE</scope>
    <source>
        <strain evidence="3">E313</strain>
    </source>
</reference>
<organism evidence="3 4">
    <name type="scientific">Winogradskyella immobilis</name>
    <dbReference type="NCBI Taxonomy" id="2816852"/>
    <lineage>
        <taxon>Bacteria</taxon>
        <taxon>Pseudomonadati</taxon>
        <taxon>Bacteroidota</taxon>
        <taxon>Flavobacteriia</taxon>
        <taxon>Flavobacteriales</taxon>
        <taxon>Flavobacteriaceae</taxon>
        <taxon>Winogradskyella</taxon>
    </lineage>
</organism>
<evidence type="ECO:0000259" key="2">
    <source>
        <dbReference type="Pfam" id="PF01433"/>
    </source>
</evidence>
<keyword evidence="4" id="KW-1185">Reference proteome</keyword>
<dbReference type="SUPFAM" id="SSF63737">
    <property type="entry name" value="Leukotriene A4 hydrolase N-terminal domain"/>
    <property type="match status" value="1"/>
</dbReference>
<proteinExistence type="predicted"/>
<dbReference type="InterPro" id="IPR027268">
    <property type="entry name" value="Peptidase_M4/M1_CTD_sf"/>
</dbReference>
<sequence length="546" mass="63518">MKFLKFTFVFIVFTGITFCNAQLLTEKNKFTHQDTLRGTITPERAWWDLTYYHLDINVDPDKKYISGKNTINYRVLENNNELQIDLQAPMTITKVMQDGEELNVRHDGNAHFVTLKSNQTIGAIKSVDVYYQGHPKEAERAPWDGGLSWKKDANGNHFVATSCQGLGASVWWPNKDHMYDEVDSMLISVTNPKNLTNVSNGRIRKLEVNDNTVTSHWFVSNPINNYGVNINIGDYVNFSEVYQGEKGPLDLDYYVLRDNLETAKEHFKDAPKMMKAFEHWFGPYPFYEDSFKLVEVPYLGMEHQSSVTYGNQYKKGYLGRDLSGTGLGLKFDFIIIHEAGHEWFANNITYKDIADMWVHEGFTAYSENLFLDYHYNTEASADYVIGTRRAIRNDRPIIGDYNVNHEGSGDMYYKGANMLHTLRQLLEDDEKWRQILRGLNKTFYHKTVTTQEIEGYISQQTGINLEAFFNQYLRDIRIPTLEYSITDGQLKYRWTEIVEDFDMPIQINIGDKSEWLFPKAEWQTMSITEDDITVDRDFYVNSKKIN</sequence>
<dbReference type="PANTHER" id="PTHR45726">
    <property type="entry name" value="LEUKOTRIENE A-4 HYDROLASE"/>
    <property type="match status" value="1"/>
</dbReference>
<feature type="domain" description="Peptidase M1 membrane alanine aminopeptidase" evidence="2">
    <location>
        <begin position="270"/>
        <end position="472"/>
    </location>
</feature>
<evidence type="ECO:0000256" key="1">
    <source>
        <dbReference type="SAM" id="SignalP"/>
    </source>
</evidence>
<protein>
    <submittedName>
        <fullName evidence="3">M1 family metallopeptidase</fullName>
    </submittedName>
</protein>
<feature type="chain" id="PRO_5047331315" evidence="1">
    <location>
        <begin position="22"/>
        <end position="546"/>
    </location>
</feature>